<evidence type="ECO:0000259" key="2">
    <source>
        <dbReference type="Pfam" id="PF02517"/>
    </source>
</evidence>
<dbReference type="PANTHER" id="PTHR36435">
    <property type="entry name" value="SLR1288 PROTEIN"/>
    <property type="match status" value="1"/>
</dbReference>
<evidence type="ECO:0000256" key="1">
    <source>
        <dbReference type="SAM" id="Phobius"/>
    </source>
</evidence>
<sequence>MEQKSILKSLLYVALFISLFVLIQAIFQLPAVGIYAYLKGLDFTSVFEGFKQGKYSDVIIISDLFSSLFIILLFIKKGWSPISRSYLHTKPWTALFWIAMLAFGLILPSEYIYEKLQITMSDSMTQLFSGIMKHPLGYLVIGILAPITEELIFRGAILRVLLNAFGHKGRWAAIVLTALIFGIIHGNIAQASHAFMLGIALGWMYVRTRSILPGIVFHWVNNSIAYIMFHLMPDMEDGKLIDLFHGSEKTMYLGLFFSLCICIPAIYQLAIRMKRADE</sequence>
<keyword evidence="1" id="KW-0472">Membrane</keyword>
<evidence type="ECO:0000313" key="4">
    <source>
        <dbReference type="Proteomes" id="UP000771736"/>
    </source>
</evidence>
<name>A0A930HNN0_9BACT</name>
<dbReference type="InterPro" id="IPR052710">
    <property type="entry name" value="CAAX_protease"/>
</dbReference>
<dbReference type="GO" id="GO:0008237">
    <property type="term" value="F:metallopeptidase activity"/>
    <property type="evidence" value="ECO:0007669"/>
    <property type="project" value="UniProtKB-KW"/>
</dbReference>
<dbReference type="AlphaFoldDB" id="A0A930HNN0"/>
<feature type="transmembrane region" description="Helical" evidence="1">
    <location>
        <begin position="58"/>
        <end position="75"/>
    </location>
</feature>
<evidence type="ECO:0000313" key="3">
    <source>
        <dbReference type="EMBL" id="MBF1384973.1"/>
    </source>
</evidence>
<feature type="transmembrane region" description="Helical" evidence="1">
    <location>
        <begin position="12"/>
        <end position="38"/>
    </location>
</feature>
<keyword evidence="3" id="KW-0645">Protease</keyword>
<feature type="transmembrane region" description="Helical" evidence="1">
    <location>
        <begin position="135"/>
        <end position="157"/>
    </location>
</feature>
<keyword evidence="1" id="KW-0812">Transmembrane</keyword>
<accession>A0A930HNN0</accession>
<dbReference type="GO" id="GO:0004175">
    <property type="term" value="F:endopeptidase activity"/>
    <property type="evidence" value="ECO:0007669"/>
    <property type="project" value="UniProtKB-ARBA"/>
</dbReference>
<feature type="transmembrane region" description="Helical" evidence="1">
    <location>
        <begin position="95"/>
        <end position="114"/>
    </location>
</feature>
<proteinExistence type="predicted"/>
<feature type="transmembrane region" description="Helical" evidence="1">
    <location>
        <begin position="169"/>
        <end position="189"/>
    </location>
</feature>
<dbReference type="Pfam" id="PF02517">
    <property type="entry name" value="Rce1-like"/>
    <property type="match status" value="1"/>
</dbReference>
<dbReference type="EMBL" id="JABZSJ010000056">
    <property type="protein sequence ID" value="MBF1384973.1"/>
    <property type="molecule type" value="Genomic_DNA"/>
</dbReference>
<keyword evidence="1" id="KW-1133">Transmembrane helix</keyword>
<feature type="transmembrane region" description="Helical" evidence="1">
    <location>
        <begin position="210"/>
        <end position="231"/>
    </location>
</feature>
<gene>
    <name evidence="3" type="ORF">HXN26_09035</name>
</gene>
<dbReference type="GO" id="GO:0080120">
    <property type="term" value="P:CAAX-box protein maturation"/>
    <property type="evidence" value="ECO:0007669"/>
    <property type="project" value="UniProtKB-ARBA"/>
</dbReference>
<dbReference type="PANTHER" id="PTHR36435:SF1">
    <property type="entry name" value="CAAX AMINO TERMINAL PROTEASE FAMILY PROTEIN"/>
    <property type="match status" value="1"/>
</dbReference>
<dbReference type="Proteomes" id="UP000771736">
    <property type="component" value="Unassembled WGS sequence"/>
</dbReference>
<keyword evidence="3" id="KW-0482">Metalloprotease</keyword>
<dbReference type="InterPro" id="IPR003675">
    <property type="entry name" value="Rce1/LyrA-like_dom"/>
</dbReference>
<feature type="transmembrane region" description="Helical" evidence="1">
    <location>
        <begin position="251"/>
        <end position="270"/>
    </location>
</feature>
<dbReference type="RefSeq" id="WP_273160810.1">
    <property type="nucleotide sequence ID" value="NZ_JABZSI010000073.1"/>
</dbReference>
<feature type="domain" description="CAAX prenyl protease 2/Lysostaphin resistance protein A-like" evidence="2">
    <location>
        <begin position="136"/>
        <end position="223"/>
    </location>
</feature>
<comment type="caution">
    <text evidence="3">The sequence shown here is derived from an EMBL/GenBank/DDBJ whole genome shotgun (WGS) entry which is preliminary data.</text>
</comment>
<reference evidence="3" key="1">
    <citation type="submission" date="2020-04" db="EMBL/GenBank/DDBJ databases">
        <title>Deep metagenomics examines the oral microbiome during advanced dental caries in children, revealing novel taxa and co-occurrences with host molecules.</title>
        <authorList>
            <person name="Baker J.L."/>
            <person name="Morton J.T."/>
            <person name="Dinis M."/>
            <person name="Alvarez R."/>
            <person name="Tran N.C."/>
            <person name="Knight R."/>
            <person name="Edlund A."/>
        </authorList>
    </citation>
    <scope>NUCLEOTIDE SEQUENCE</scope>
    <source>
        <strain evidence="3">JCVI_44_bin.5</strain>
    </source>
</reference>
<keyword evidence="3" id="KW-0378">Hydrolase</keyword>
<organism evidence="3 4">
    <name type="scientific">Prevotella aurantiaca</name>
    <dbReference type="NCBI Taxonomy" id="596085"/>
    <lineage>
        <taxon>Bacteria</taxon>
        <taxon>Pseudomonadati</taxon>
        <taxon>Bacteroidota</taxon>
        <taxon>Bacteroidia</taxon>
        <taxon>Bacteroidales</taxon>
        <taxon>Prevotellaceae</taxon>
        <taxon>Prevotella</taxon>
    </lineage>
</organism>
<protein>
    <submittedName>
        <fullName evidence="3">CPBP family intramembrane metalloprotease</fullName>
    </submittedName>
</protein>